<dbReference type="AlphaFoldDB" id="A0A1G1YGB6"/>
<comment type="caution">
    <text evidence="1">The sequence shown here is derived from an EMBL/GenBank/DDBJ whole genome shotgun (WGS) entry which is preliminary data.</text>
</comment>
<organism evidence="1 2">
    <name type="scientific">Candidatus Buchananbacteria bacterium RIFCSPHIGHO2_02_FULL_56_16</name>
    <dbReference type="NCBI Taxonomy" id="1797542"/>
    <lineage>
        <taxon>Bacteria</taxon>
        <taxon>Candidatus Buchananiibacteriota</taxon>
    </lineage>
</organism>
<evidence type="ECO:0000313" key="2">
    <source>
        <dbReference type="Proteomes" id="UP000177310"/>
    </source>
</evidence>
<reference evidence="1 2" key="1">
    <citation type="journal article" date="2016" name="Nat. Commun.">
        <title>Thousands of microbial genomes shed light on interconnected biogeochemical processes in an aquifer system.</title>
        <authorList>
            <person name="Anantharaman K."/>
            <person name="Brown C.T."/>
            <person name="Hug L.A."/>
            <person name="Sharon I."/>
            <person name="Castelle C.J."/>
            <person name="Probst A.J."/>
            <person name="Thomas B.C."/>
            <person name="Singh A."/>
            <person name="Wilkins M.J."/>
            <person name="Karaoz U."/>
            <person name="Brodie E.L."/>
            <person name="Williams K.H."/>
            <person name="Hubbard S.S."/>
            <person name="Banfield J.F."/>
        </authorList>
    </citation>
    <scope>NUCLEOTIDE SEQUENCE [LARGE SCALE GENOMIC DNA]</scope>
</reference>
<accession>A0A1G1YGB6</accession>
<proteinExistence type="predicted"/>
<dbReference type="STRING" id="1797542.A3J59_02330"/>
<gene>
    <name evidence="1" type="ORF">A3J59_02330</name>
</gene>
<dbReference type="Gene3D" id="3.90.1480.10">
    <property type="entry name" value="Alpha-2,3-sialyltransferase"/>
    <property type="match status" value="1"/>
</dbReference>
<sequence length="303" mass="35443">MITSLVKKLSTAPRYGYNNLIYPRLLNLKHRQTLRRNRALKNSQQGKRCFIIGTGPSINKVDLASLRDEQTFVVNDFIKHRAFDRLNPSYYVITDTGFFDSRAEDDFFGRNLHEKSDRIKTTTKMFLNVVGKDLIDRRKLFINHQVHYLSMQGIFSDHFNFNVAIDKTVPAPKNIILACLMIAVYLGFEKIYLLGCEHSFLAKPIRQGTIHDIEHFYRANYHNLDPNDAEAVREQGFERVVVLSYEAEIGHVKQLFKNYRLFYQKVKKNHPKVEIYNATPNSFLDVFPFIDFADIQFKRHGND</sequence>
<protein>
    <recommendedName>
        <fullName evidence="3">DUF115 domain-containing protein</fullName>
    </recommendedName>
</protein>
<evidence type="ECO:0000313" key="1">
    <source>
        <dbReference type="EMBL" id="OGY51284.1"/>
    </source>
</evidence>
<name>A0A1G1YGB6_9BACT</name>
<dbReference type="EMBL" id="MHIL01000020">
    <property type="protein sequence ID" value="OGY51284.1"/>
    <property type="molecule type" value="Genomic_DNA"/>
</dbReference>
<evidence type="ECO:0008006" key="3">
    <source>
        <dbReference type="Google" id="ProtNLM"/>
    </source>
</evidence>
<dbReference type="Proteomes" id="UP000177310">
    <property type="component" value="Unassembled WGS sequence"/>
</dbReference>